<evidence type="ECO:0000313" key="3">
    <source>
        <dbReference type="Proteomes" id="UP000283509"/>
    </source>
</evidence>
<evidence type="ECO:0000256" key="1">
    <source>
        <dbReference type="SAM" id="MobiDB-lite"/>
    </source>
</evidence>
<dbReference type="InterPro" id="IPR013320">
    <property type="entry name" value="ConA-like_dom_sf"/>
</dbReference>
<comment type="caution">
    <text evidence="2">The sequence shown here is derived from an EMBL/GenBank/DDBJ whole genome shotgun (WGS) entry which is preliminary data.</text>
</comment>
<gene>
    <name evidence="2" type="ORF">C7M84_002001</name>
</gene>
<organism evidence="2 3">
    <name type="scientific">Penaeus vannamei</name>
    <name type="common">Whiteleg shrimp</name>
    <name type="synonym">Litopenaeus vannamei</name>
    <dbReference type="NCBI Taxonomy" id="6689"/>
    <lineage>
        <taxon>Eukaryota</taxon>
        <taxon>Metazoa</taxon>
        <taxon>Ecdysozoa</taxon>
        <taxon>Arthropoda</taxon>
        <taxon>Crustacea</taxon>
        <taxon>Multicrustacea</taxon>
        <taxon>Malacostraca</taxon>
        <taxon>Eumalacostraca</taxon>
        <taxon>Eucarida</taxon>
        <taxon>Decapoda</taxon>
        <taxon>Dendrobranchiata</taxon>
        <taxon>Penaeoidea</taxon>
        <taxon>Penaeidae</taxon>
        <taxon>Penaeus</taxon>
    </lineage>
</organism>
<dbReference type="OrthoDB" id="6372453at2759"/>
<sequence>MNGATWVHKEFDSNGRPVNDPPNGPWVLEIQPDEVLAGTVVAQSPLVEAVDTAMTVTITFWMDGADDFQAELKVRRKTDFSTFDVDPIMNLDPFGDQENRRWITYRASFDGLTPGQAFNVILENEALLRESFQGSLGGHPNNSVAVDMVEIWGVREASLDHSSFFDFEKGLQGWSSGNLEGGRWLLQTWSDLDPSPKRRKTSTTQANPPSSSNSPSLCLSLPCSPGIITVESPVLTLSPGARHTLELKFWTRGSVVYPATLRIRKKTPEGRYEALPFLNLRNYGDTDNTHWISFSHQYLVPSDTEEVSYQLVIEADLGSDLNNLVALDDLKITTS</sequence>
<protein>
    <recommendedName>
        <fullName evidence="4">MAM domain-containing protein</fullName>
    </recommendedName>
</protein>
<evidence type="ECO:0000313" key="2">
    <source>
        <dbReference type="EMBL" id="ROT79279.1"/>
    </source>
</evidence>
<dbReference type="Gene3D" id="2.60.120.200">
    <property type="match status" value="1"/>
</dbReference>
<evidence type="ECO:0008006" key="4">
    <source>
        <dbReference type="Google" id="ProtNLM"/>
    </source>
</evidence>
<reference evidence="2 3" key="2">
    <citation type="submission" date="2019-01" db="EMBL/GenBank/DDBJ databases">
        <title>The decoding of complex shrimp genome reveals the adaptation for benthos swimmer, frequently molting mechanism and breeding impact on genome.</title>
        <authorList>
            <person name="Sun Y."/>
            <person name="Gao Y."/>
            <person name="Yu Y."/>
        </authorList>
    </citation>
    <scope>NUCLEOTIDE SEQUENCE [LARGE SCALE GENOMIC DNA]</scope>
    <source>
        <tissue evidence="2">Muscle</tissue>
    </source>
</reference>
<reference evidence="2 3" key="1">
    <citation type="submission" date="2018-04" db="EMBL/GenBank/DDBJ databases">
        <authorList>
            <person name="Zhang X."/>
            <person name="Yuan J."/>
            <person name="Li F."/>
            <person name="Xiang J."/>
        </authorList>
    </citation>
    <scope>NUCLEOTIDE SEQUENCE [LARGE SCALE GENOMIC DNA]</scope>
    <source>
        <tissue evidence="2">Muscle</tissue>
    </source>
</reference>
<dbReference type="AlphaFoldDB" id="A0A3R7P9H4"/>
<name>A0A3R7P9H4_PENVA</name>
<accession>A0A3R7P9H4</accession>
<keyword evidence="3" id="KW-1185">Reference proteome</keyword>
<proteinExistence type="predicted"/>
<dbReference type="SUPFAM" id="SSF49899">
    <property type="entry name" value="Concanavalin A-like lectins/glucanases"/>
    <property type="match status" value="1"/>
</dbReference>
<feature type="compositionally biased region" description="Low complexity" evidence="1">
    <location>
        <begin position="207"/>
        <end position="216"/>
    </location>
</feature>
<feature type="region of interest" description="Disordered" evidence="1">
    <location>
        <begin position="190"/>
        <end position="216"/>
    </location>
</feature>
<dbReference type="Proteomes" id="UP000283509">
    <property type="component" value="Unassembled WGS sequence"/>
</dbReference>
<dbReference type="EMBL" id="QCYY01001263">
    <property type="protein sequence ID" value="ROT79279.1"/>
    <property type="molecule type" value="Genomic_DNA"/>
</dbReference>